<reference evidence="1" key="1">
    <citation type="submission" date="2020-03" db="EMBL/GenBank/DDBJ databases">
        <title>Ferranicluibacter endophyticum gen. nov., sp. nov., a new genus isolated from Rubus ulmifolius Schott. stem.</title>
        <authorList>
            <person name="Roca-Couso R."/>
            <person name="Flores-Felix J.D."/>
            <person name="Igual J.M."/>
            <person name="Rivas R."/>
        </authorList>
    </citation>
    <scope>NUCLEOTIDE SEQUENCE</scope>
    <source>
        <strain evidence="1">CRRU44</strain>
    </source>
</reference>
<keyword evidence="2" id="KW-1185">Reference proteome</keyword>
<dbReference type="Pfam" id="PF06299">
    <property type="entry name" value="DUF1045"/>
    <property type="match status" value="1"/>
</dbReference>
<proteinExistence type="predicted"/>
<comment type="caution">
    <text evidence="1">The sequence shown here is derived from an EMBL/GenBank/DDBJ whole genome shotgun (WGS) entry which is preliminary data.</text>
</comment>
<dbReference type="Proteomes" id="UP001155840">
    <property type="component" value="Unassembled WGS sequence"/>
</dbReference>
<protein>
    <submittedName>
        <fullName evidence="1">DUF1045 domain-containing protein</fullName>
    </submittedName>
</protein>
<organism evidence="1 2">
    <name type="scientific">Ferranicluibacter rubi</name>
    <dbReference type="NCBI Taxonomy" id="2715133"/>
    <lineage>
        <taxon>Bacteria</taxon>
        <taxon>Pseudomonadati</taxon>
        <taxon>Pseudomonadota</taxon>
        <taxon>Alphaproteobacteria</taxon>
        <taxon>Hyphomicrobiales</taxon>
        <taxon>Rhizobiaceae</taxon>
        <taxon>Ferranicluibacter</taxon>
    </lineage>
</organism>
<dbReference type="PIRSF" id="PIRSF033328">
    <property type="entry name" value="Phest_Mll4975"/>
    <property type="match status" value="1"/>
</dbReference>
<dbReference type="EMBL" id="JAANCM010000004">
    <property type="protein sequence ID" value="NHT76222.1"/>
    <property type="molecule type" value="Genomic_DNA"/>
</dbReference>
<dbReference type="Gene3D" id="3.90.1140.10">
    <property type="entry name" value="Cyclic phosphodiesterase"/>
    <property type="match status" value="1"/>
</dbReference>
<evidence type="ECO:0000313" key="1">
    <source>
        <dbReference type="EMBL" id="NHT76222.1"/>
    </source>
</evidence>
<dbReference type="NCBIfam" id="TIGR03223">
    <property type="entry name" value="Phn_opern_protn"/>
    <property type="match status" value="1"/>
</dbReference>
<gene>
    <name evidence="1" type="ORF">G8E10_10785</name>
</gene>
<dbReference type="RefSeq" id="WP_167128871.1">
    <property type="nucleotide sequence ID" value="NZ_JAANCM010000004.1"/>
</dbReference>
<evidence type="ECO:0000313" key="2">
    <source>
        <dbReference type="Proteomes" id="UP001155840"/>
    </source>
</evidence>
<name>A0AA43ZG18_9HYPH</name>
<dbReference type="InterPro" id="IPR009389">
    <property type="entry name" value="DUF1045"/>
</dbReference>
<dbReference type="AlphaFoldDB" id="A0AA43ZG18"/>
<accession>A0AA43ZG18</accession>
<sequence length="235" mass="25932">MRYALYFTPPKDDALTLAAAAWLSRDAFLDGRVPTPEVPSFTTEELGTLTAEPRRYGFHATLKAPFELAPGRTETELLAALDEFSAESEPFEIPSLTLGQLGPFFALVPGAPSDALSRFAAETVRRFEPFRAALSAEDIARRNPEMLPTAQRENLENWGYPYVFDEFRFHMTLTGAVPEVRRPAVRAALEEAFAGFLDKPLPVTALALFIEPKRGSPFTVHSLMPLGDAATEGDR</sequence>